<feature type="transmembrane region" description="Helical" evidence="7">
    <location>
        <begin position="26"/>
        <end position="48"/>
    </location>
</feature>
<evidence type="ECO:0000256" key="1">
    <source>
        <dbReference type="ARBA" id="ARBA00004141"/>
    </source>
</evidence>
<dbReference type="GO" id="GO:0016020">
    <property type="term" value="C:membrane"/>
    <property type="evidence" value="ECO:0007669"/>
    <property type="project" value="UniProtKB-SubCell"/>
</dbReference>
<evidence type="ECO:0000256" key="2">
    <source>
        <dbReference type="ARBA" id="ARBA00022692"/>
    </source>
</evidence>
<evidence type="ECO:0000313" key="10">
    <source>
        <dbReference type="Proteomes" id="UP000799757"/>
    </source>
</evidence>
<evidence type="ECO:0000256" key="5">
    <source>
        <dbReference type="ARBA" id="ARBA00038359"/>
    </source>
</evidence>
<accession>A0A6A6XWF7</accession>
<dbReference type="OrthoDB" id="3934549at2759"/>
<evidence type="ECO:0000256" key="3">
    <source>
        <dbReference type="ARBA" id="ARBA00022989"/>
    </source>
</evidence>
<dbReference type="PANTHER" id="PTHR33048">
    <property type="entry name" value="PTH11-LIKE INTEGRAL MEMBRANE PROTEIN (AFU_ORTHOLOGUE AFUA_5G11245)"/>
    <property type="match status" value="1"/>
</dbReference>
<proteinExistence type="inferred from homology"/>
<evidence type="ECO:0000256" key="4">
    <source>
        <dbReference type="ARBA" id="ARBA00023136"/>
    </source>
</evidence>
<reference evidence="9" key="1">
    <citation type="journal article" date="2020" name="Stud. Mycol.">
        <title>101 Dothideomycetes genomes: a test case for predicting lifestyles and emergence of pathogens.</title>
        <authorList>
            <person name="Haridas S."/>
            <person name="Albert R."/>
            <person name="Binder M."/>
            <person name="Bloem J."/>
            <person name="Labutti K."/>
            <person name="Salamov A."/>
            <person name="Andreopoulos B."/>
            <person name="Baker S."/>
            <person name="Barry K."/>
            <person name="Bills G."/>
            <person name="Bluhm B."/>
            <person name="Cannon C."/>
            <person name="Castanera R."/>
            <person name="Culley D."/>
            <person name="Daum C."/>
            <person name="Ezra D."/>
            <person name="Gonzalez J."/>
            <person name="Henrissat B."/>
            <person name="Kuo A."/>
            <person name="Liang C."/>
            <person name="Lipzen A."/>
            <person name="Lutzoni F."/>
            <person name="Magnuson J."/>
            <person name="Mondo S."/>
            <person name="Nolan M."/>
            <person name="Ohm R."/>
            <person name="Pangilinan J."/>
            <person name="Park H.-J."/>
            <person name="Ramirez L."/>
            <person name="Alfaro M."/>
            <person name="Sun H."/>
            <person name="Tritt A."/>
            <person name="Yoshinaga Y."/>
            <person name="Zwiers L.-H."/>
            <person name="Turgeon B."/>
            <person name="Goodwin S."/>
            <person name="Spatafora J."/>
            <person name="Crous P."/>
            <person name="Grigoriev I."/>
        </authorList>
    </citation>
    <scope>NUCLEOTIDE SEQUENCE</scope>
    <source>
        <strain evidence="9">CBS 109.77</strain>
    </source>
</reference>
<evidence type="ECO:0000313" key="9">
    <source>
        <dbReference type="EMBL" id="KAF2800881.1"/>
    </source>
</evidence>
<sequence>MRLPPPEVLKTFPKPNYVDPVTRGPALMIVELTLLPIAIICVALRLWIRIGWLHKSWWDDWLMVVALIFSCGTTALVIMATTMYGWNIHVWDLTIPQMETGRKASMAGQSLFVLASSFVKMSILASYFRIAPEKSVFRKLVWVTFGLVFAAFITFLVALWLQCMPISSYWTLLADHRDCIPEGPPLVVQTVINVVTDFMIYALPIPTLVRLSLPASQRIGLIFLFGFGGVIVVAGSFRAYWVHYVLFETYDVTWEGFQLWVWTAVETNVGVICGCIPALKPLLFPAKARQQGSKYANGSGHSRSSRREREKVTPVIDQIEMDTRQLTENDTSTISPSERPMSGRTDKSRFDVDMEQQKAYMY</sequence>
<organism evidence="9 10">
    <name type="scientific">Melanomma pulvis-pyrius CBS 109.77</name>
    <dbReference type="NCBI Taxonomy" id="1314802"/>
    <lineage>
        <taxon>Eukaryota</taxon>
        <taxon>Fungi</taxon>
        <taxon>Dikarya</taxon>
        <taxon>Ascomycota</taxon>
        <taxon>Pezizomycotina</taxon>
        <taxon>Dothideomycetes</taxon>
        <taxon>Pleosporomycetidae</taxon>
        <taxon>Pleosporales</taxon>
        <taxon>Melanommataceae</taxon>
        <taxon>Melanomma</taxon>
    </lineage>
</organism>
<evidence type="ECO:0000259" key="8">
    <source>
        <dbReference type="Pfam" id="PF20684"/>
    </source>
</evidence>
<feature type="domain" description="Rhodopsin" evidence="8">
    <location>
        <begin position="44"/>
        <end position="283"/>
    </location>
</feature>
<evidence type="ECO:0000256" key="7">
    <source>
        <dbReference type="SAM" id="Phobius"/>
    </source>
</evidence>
<comment type="similarity">
    <text evidence="5">Belongs to the SAT4 family.</text>
</comment>
<dbReference type="InterPro" id="IPR049326">
    <property type="entry name" value="Rhodopsin_dom_fungi"/>
</dbReference>
<keyword evidence="4 7" id="KW-0472">Membrane</keyword>
<dbReference type="AlphaFoldDB" id="A0A6A6XWF7"/>
<feature type="region of interest" description="Disordered" evidence="6">
    <location>
        <begin position="326"/>
        <end position="350"/>
    </location>
</feature>
<dbReference type="PANTHER" id="PTHR33048:SF129">
    <property type="entry name" value="INTEGRAL MEMBRANE PROTEIN-RELATED"/>
    <property type="match status" value="1"/>
</dbReference>
<dbReference type="Proteomes" id="UP000799757">
    <property type="component" value="Unassembled WGS sequence"/>
</dbReference>
<dbReference type="InterPro" id="IPR052337">
    <property type="entry name" value="SAT4-like"/>
</dbReference>
<dbReference type="Pfam" id="PF20684">
    <property type="entry name" value="Fung_rhodopsin"/>
    <property type="match status" value="1"/>
</dbReference>
<protein>
    <submittedName>
        <fullName evidence="9">Integral membrane protein</fullName>
    </submittedName>
</protein>
<keyword evidence="10" id="KW-1185">Reference proteome</keyword>
<feature type="region of interest" description="Disordered" evidence="6">
    <location>
        <begin position="292"/>
        <end position="314"/>
    </location>
</feature>
<feature type="transmembrane region" description="Helical" evidence="7">
    <location>
        <begin position="140"/>
        <end position="161"/>
    </location>
</feature>
<keyword evidence="3 7" id="KW-1133">Transmembrane helix</keyword>
<feature type="transmembrane region" description="Helical" evidence="7">
    <location>
        <begin position="106"/>
        <end position="128"/>
    </location>
</feature>
<feature type="transmembrane region" description="Helical" evidence="7">
    <location>
        <begin position="60"/>
        <end position="86"/>
    </location>
</feature>
<name>A0A6A6XWF7_9PLEO</name>
<evidence type="ECO:0000256" key="6">
    <source>
        <dbReference type="SAM" id="MobiDB-lite"/>
    </source>
</evidence>
<dbReference type="EMBL" id="MU001741">
    <property type="protein sequence ID" value="KAF2800881.1"/>
    <property type="molecule type" value="Genomic_DNA"/>
</dbReference>
<comment type="subcellular location">
    <subcellularLocation>
        <location evidence="1">Membrane</location>
        <topology evidence="1">Multi-pass membrane protein</topology>
    </subcellularLocation>
</comment>
<feature type="transmembrane region" description="Helical" evidence="7">
    <location>
        <begin position="260"/>
        <end position="279"/>
    </location>
</feature>
<keyword evidence="2 7" id="KW-0812">Transmembrane</keyword>
<feature type="transmembrane region" description="Helical" evidence="7">
    <location>
        <begin position="221"/>
        <end position="240"/>
    </location>
</feature>
<feature type="transmembrane region" description="Helical" evidence="7">
    <location>
        <begin position="186"/>
        <end position="209"/>
    </location>
</feature>
<gene>
    <name evidence="9" type="ORF">K505DRAFT_227643</name>
</gene>